<organism evidence="1">
    <name type="scientific">Arundo donax</name>
    <name type="common">Giant reed</name>
    <name type="synonym">Donax arundinaceus</name>
    <dbReference type="NCBI Taxonomy" id="35708"/>
    <lineage>
        <taxon>Eukaryota</taxon>
        <taxon>Viridiplantae</taxon>
        <taxon>Streptophyta</taxon>
        <taxon>Embryophyta</taxon>
        <taxon>Tracheophyta</taxon>
        <taxon>Spermatophyta</taxon>
        <taxon>Magnoliopsida</taxon>
        <taxon>Liliopsida</taxon>
        <taxon>Poales</taxon>
        <taxon>Poaceae</taxon>
        <taxon>PACMAD clade</taxon>
        <taxon>Arundinoideae</taxon>
        <taxon>Arundineae</taxon>
        <taxon>Arundo</taxon>
    </lineage>
</organism>
<protein>
    <submittedName>
        <fullName evidence="1">Uncharacterized protein</fullName>
    </submittedName>
</protein>
<dbReference type="EMBL" id="GBRH01249771">
    <property type="protein sequence ID" value="JAD48124.1"/>
    <property type="molecule type" value="Transcribed_RNA"/>
</dbReference>
<dbReference type="AlphaFoldDB" id="A0A0A9A908"/>
<evidence type="ECO:0000313" key="1">
    <source>
        <dbReference type="EMBL" id="JAD48124.1"/>
    </source>
</evidence>
<reference evidence="1" key="2">
    <citation type="journal article" date="2015" name="Data Brief">
        <title>Shoot transcriptome of the giant reed, Arundo donax.</title>
        <authorList>
            <person name="Barrero R.A."/>
            <person name="Guerrero F.D."/>
            <person name="Moolhuijzen P."/>
            <person name="Goolsby J.A."/>
            <person name="Tidwell J."/>
            <person name="Bellgard S.E."/>
            <person name="Bellgard M.I."/>
        </authorList>
    </citation>
    <scope>NUCLEOTIDE SEQUENCE</scope>
    <source>
        <tissue evidence="1">Shoot tissue taken approximately 20 cm above the soil surface</tissue>
    </source>
</reference>
<sequence>MPFEFDLIRRLPAVVYHSTKFINCLFCFSASNRIR</sequence>
<reference evidence="1" key="1">
    <citation type="submission" date="2014-09" db="EMBL/GenBank/DDBJ databases">
        <authorList>
            <person name="Magalhaes I.L.F."/>
            <person name="Oliveira U."/>
            <person name="Santos F.R."/>
            <person name="Vidigal T.H.D.A."/>
            <person name="Brescovit A.D."/>
            <person name="Santos A.J."/>
        </authorList>
    </citation>
    <scope>NUCLEOTIDE SEQUENCE</scope>
    <source>
        <tissue evidence="1">Shoot tissue taken approximately 20 cm above the soil surface</tissue>
    </source>
</reference>
<accession>A0A0A9A908</accession>
<proteinExistence type="predicted"/>
<name>A0A0A9A908_ARUDO</name>